<keyword evidence="2" id="KW-1185">Reference proteome</keyword>
<sequence length="440" mass="49850">MSEGKAGWLAIRSDGRGGAFIPHPRWWKGKTPSKLPVFWKNQPLRVLPIQTSLPEKGSPYHLPTRLLQSASGFFRAGPFIAILTSAGGKGFRGNSYNFRDIIQTGRRLGVTVYVLTPEGIQGNQSQVNGFLLDSRSGSTQWVRATLPLPDIVYNRIPSRTKEQLPAEQKAIHFFNEHPDIHLFNPGFFNKWTLYTYLQQSDNLKNMLPATQTLESPTEFYQLTTRYDTLILKPINGKAGKDMIRIQRRGAKFVVTHQRKNPPVTYVCENWNDVLKRTNRLTYSQKYVIQQGITLARYQGRPFDLRLLAQKNVKGEWGCTGIGIRVAGGRAISTHVPMGGSIADVDVVLNEVFKERATELKEKVERTGIVIARHIESEEGKNLGEMSMDLGLDEKGQLWFFEANAKPMKFDEPEIRRRSLENLIYYALHLSGHNQPKQMGG</sequence>
<dbReference type="InterPro" id="IPR026838">
    <property type="entry name" value="YheC/D"/>
</dbReference>
<name>A0A2T4Z850_9BACL</name>
<dbReference type="SUPFAM" id="SSF56059">
    <property type="entry name" value="Glutathione synthetase ATP-binding domain-like"/>
    <property type="match status" value="1"/>
</dbReference>
<dbReference type="AlphaFoldDB" id="A0A2T4Z850"/>
<evidence type="ECO:0000313" key="2">
    <source>
        <dbReference type="Proteomes" id="UP000241639"/>
    </source>
</evidence>
<reference evidence="1 2" key="1">
    <citation type="submission" date="2018-04" db="EMBL/GenBank/DDBJ databases">
        <title>Genomic Encyclopedia of Archaeal and Bacterial Type Strains, Phase II (KMG-II): from individual species to whole genera.</title>
        <authorList>
            <person name="Goeker M."/>
        </authorList>
    </citation>
    <scope>NUCLEOTIDE SEQUENCE [LARGE SCALE GENOMIC DNA]</scope>
    <source>
        <strain evidence="1 2">DSM 45169</strain>
    </source>
</reference>
<organism evidence="1 2">
    <name type="scientific">Desmospora activa DSM 45169</name>
    <dbReference type="NCBI Taxonomy" id="1121389"/>
    <lineage>
        <taxon>Bacteria</taxon>
        <taxon>Bacillati</taxon>
        <taxon>Bacillota</taxon>
        <taxon>Bacilli</taxon>
        <taxon>Bacillales</taxon>
        <taxon>Thermoactinomycetaceae</taxon>
        <taxon>Desmospora</taxon>
    </lineage>
</organism>
<gene>
    <name evidence="1" type="ORF">C8J48_0622</name>
</gene>
<dbReference type="OrthoDB" id="7869153at2"/>
<comment type="caution">
    <text evidence="1">The sequence shown here is derived from an EMBL/GenBank/DDBJ whole genome shotgun (WGS) entry which is preliminary data.</text>
</comment>
<proteinExistence type="predicted"/>
<dbReference type="EMBL" id="PZZP01000001">
    <property type="protein sequence ID" value="PTM58050.1"/>
    <property type="molecule type" value="Genomic_DNA"/>
</dbReference>
<accession>A0A2T4Z850</accession>
<dbReference type="Pfam" id="PF14398">
    <property type="entry name" value="ATPgrasp_YheCD"/>
    <property type="match status" value="1"/>
</dbReference>
<dbReference type="Proteomes" id="UP000241639">
    <property type="component" value="Unassembled WGS sequence"/>
</dbReference>
<protein>
    <submittedName>
        <fullName evidence="1">YheC/D-like protein</fullName>
    </submittedName>
</protein>
<evidence type="ECO:0000313" key="1">
    <source>
        <dbReference type="EMBL" id="PTM58050.1"/>
    </source>
</evidence>
<dbReference type="RefSeq" id="WP_107724906.1">
    <property type="nucleotide sequence ID" value="NZ_PZZP01000001.1"/>
</dbReference>